<dbReference type="AlphaFoldDB" id="A0A1G8SUY8"/>
<dbReference type="STRING" id="490829.SAMN05421850_11343"/>
<reference evidence="1 2" key="1">
    <citation type="submission" date="2016-10" db="EMBL/GenBank/DDBJ databases">
        <authorList>
            <person name="de Groot N.N."/>
        </authorList>
    </citation>
    <scope>NUCLEOTIDE SEQUENCE [LARGE SCALE GENOMIC DNA]</scope>
    <source>
        <strain evidence="1 2">DSM 28010</strain>
    </source>
</reference>
<dbReference type="RefSeq" id="WP_139170567.1">
    <property type="nucleotide sequence ID" value="NZ_FNEB01000013.1"/>
</dbReference>
<dbReference type="Proteomes" id="UP000199340">
    <property type="component" value="Unassembled WGS sequence"/>
</dbReference>
<accession>A0A1G8SUY8</accession>
<organism evidence="1 2">
    <name type="scientific">Lutimaribacter saemankumensis</name>
    <dbReference type="NCBI Taxonomy" id="490829"/>
    <lineage>
        <taxon>Bacteria</taxon>
        <taxon>Pseudomonadati</taxon>
        <taxon>Pseudomonadota</taxon>
        <taxon>Alphaproteobacteria</taxon>
        <taxon>Rhodobacterales</taxon>
        <taxon>Roseobacteraceae</taxon>
        <taxon>Lutimaribacter</taxon>
    </lineage>
</organism>
<evidence type="ECO:0000313" key="2">
    <source>
        <dbReference type="Proteomes" id="UP000199340"/>
    </source>
</evidence>
<sequence>MRKPKQSNSSTSLFRNTRLAIAALALGGLAACDGVIVAGPRPGPSIVVGVPDTCVEIRDPGLRATVMTRLEPGFRGPKRGGRHVSLREYLRTHRYRVYDCGTIWRVVFVATLSTVEPDYIILRKDGVIIRQSF</sequence>
<protein>
    <recommendedName>
        <fullName evidence="3">Lipoprotein</fullName>
    </recommendedName>
</protein>
<evidence type="ECO:0008006" key="3">
    <source>
        <dbReference type="Google" id="ProtNLM"/>
    </source>
</evidence>
<name>A0A1G8SUY8_9RHOB</name>
<keyword evidence="2" id="KW-1185">Reference proteome</keyword>
<dbReference type="PROSITE" id="PS51257">
    <property type="entry name" value="PROKAR_LIPOPROTEIN"/>
    <property type="match status" value="1"/>
</dbReference>
<proteinExistence type="predicted"/>
<evidence type="ECO:0000313" key="1">
    <source>
        <dbReference type="EMBL" id="SDJ32390.1"/>
    </source>
</evidence>
<gene>
    <name evidence="1" type="ORF">SAMN05421850_11343</name>
</gene>
<dbReference type="EMBL" id="FNEB01000013">
    <property type="protein sequence ID" value="SDJ32390.1"/>
    <property type="molecule type" value="Genomic_DNA"/>
</dbReference>